<reference evidence="1 2" key="1">
    <citation type="journal article" date="1999" name="DNA Res.">
        <title>Complete genome sequence of an aerobic hyper-thermophilic crenarchaeon, Aeropyrum pernix K1.</title>
        <authorList>
            <person name="Kawarabayasi Y."/>
            <person name="Hino Y."/>
            <person name="Horikawa H."/>
            <person name="Yamazaki S."/>
            <person name="Haikawa Y."/>
            <person name="Jin-no K."/>
            <person name="Takahashi M."/>
            <person name="Sekine M."/>
            <person name="Baba S."/>
            <person name="Ankai A."/>
            <person name="Kosugi H."/>
            <person name="Hosoyama A."/>
            <person name="Fukui S."/>
            <person name="Nagai Y."/>
            <person name="Nishijima K."/>
            <person name="Nakazawa H."/>
            <person name="Takamiya M."/>
            <person name="Masuda S."/>
            <person name="Funahashi T."/>
            <person name="Tanaka T."/>
            <person name="Kudoh Y."/>
            <person name="Yamazaki J."/>
            <person name="Kushida N."/>
            <person name="Oguchi A."/>
            <person name="Aoki K."/>
            <person name="Kubota K."/>
            <person name="Nakamura Y."/>
            <person name="Nomura N."/>
            <person name="Sako Y."/>
            <person name="Kikuchi H."/>
        </authorList>
    </citation>
    <scope>NUCLEOTIDE SEQUENCE [LARGE SCALE GENOMIC DNA]</scope>
    <source>
        <strain evidence="2">ATCC 700893 / DSM 11879 / JCM 9820 / NBRC 100138 / K1</strain>
    </source>
</reference>
<evidence type="ECO:0000313" key="1">
    <source>
        <dbReference type="EMBL" id="BAA79387.2"/>
    </source>
</evidence>
<evidence type="ECO:0000313" key="2">
    <source>
        <dbReference type="Proteomes" id="UP000002518"/>
    </source>
</evidence>
<dbReference type="RefSeq" id="WP_010865736.1">
    <property type="nucleotide sequence ID" value="NC_000854.2"/>
</dbReference>
<dbReference type="AlphaFoldDB" id="Q9YF09"/>
<name>Q9YF09_AERPE</name>
<dbReference type="EnsemblBacteria" id="BAA79387">
    <property type="protein sequence ID" value="BAA79387"/>
    <property type="gene ID" value="APE_0429.1"/>
</dbReference>
<dbReference type="KEGG" id="ape:APE_0429.1"/>
<gene>
    <name evidence="1" type="ordered locus">APE_0429.1</name>
</gene>
<organism evidence="1 2">
    <name type="scientific">Aeropyrum pernix (strain ATCC 700893 / DSM 11879 / JCM 9820 / NBRC 100138 / K1)</name>
    <dbReference type="NCBI Taxonomy" id="272557"/>
    <lineage>
        <taxon>Archaea</taxon>
        <taxon>Thermoproteota</taxon>
        <taxon>Thermoprotei</taxon>
        <taxon>Desulfurococcales</taxon>
        <taxon>Desulfurococcaceae</taxon>
        <taxon>Aeropyrum</taxon>
    </lineage>
</organism>
<dbReference type="EMBL" id="BA000002">
    <property type="protein sequence ID" value="BAA79387.2"/>
    <property type="molecule type" value="Genomic_DNA"/>
</dbReference>
<dbReference type="Proteomes" id="UP000002518">
    <property type="component" value="Chromosome"/>
</dbReference>
<accession>Q9YF09</accession>
<keyword evidence="2" id="KW-1185">Reference proteome</keyword>
<dbReference type="STRING" id="272557.APE_0429.1"/>
<protein>
    <submittedName>
        <fullName evidence="1">Uncharacterized protein</fullName>
    </submittedName>
</protein>
<dbReference type="PIR" id="G72736">
    <property type="entry name" value="G72736"/>
</dbReference>
<dbReference type="GeneID" id="1444618"/>
<dbReference type="eggNOG" id="arCOG04105">
    <property type="taxonomic scope" value="Archaea"/>
</dbReference>
<sequence length="176" mass="20165">MARKRRESKKEGEGGEKSKDLKIISVEVVTRDKVVKNPRQMALLYLIDRLGPIHERTLQIIAHELQQRGAQLGYEFKIVAGVPYSPEFKNDLIALAYVGFVEVNPRRNRRLQTTNDGKEALEKHGAPKGVVEVLEKHYEEIRNIASLEDWKVDEHLKTIKQLKGARRREPFGGLGF</sequence>
<proteinExistence type="predicted"/>